<dbReference type="RefSeq" id="XP_041407027.1">
    <property type="nucleotide sequence ID" value="XM_041551093.1"/>
</dbReference>
<dbReference type="InterPro" id="IPR000544">
    <property type="entry name" value="Octanoyltransferase"/>
</dbReference>
<dbReference type="Pfam" id="PF21948">
    <property type="entry name" value="LplA-B_cat"/>
    <property type="match status" value="1"/>
</dbReference>
<dbReference type="EMBL" id="CAEFZW010000005">
    <property type="protein sequence ID" value="CAB4255183.1"/>
    <property type="molecule type" value="Genomic_DNA"/>
</dbReference>
<dbReference type="PANTHER" id="PTHR10993:SF7">
    <property type="entry name" value="LIPOYLTRANSFERASE 2, MITOCHONDRIAL-RELATED"/>
    <property type="match status" value="1"/>
</dbReference>
<comment type="similarity">
    <text evidence="2 5">Belongs to the LipB family.</text>
</comment>
<dbReference type="GO" id="GO:0009249">
    <property type="term" value="P:protein lipoylation"/>
    <property type="evidence" value="ECO:0007669"/>
    <property type="project" value="InterPro"/>
</dbReference>
<dbReference type="Gene3D" id="3.30.930.10">
    <property type="entry name" value="Bira Bifunctional Protein, Domain 2"/>
    <property type="match status" value="1"/>
</dbReference>
<protein>
    <recommendedName>
        <fullName evidence="5">Octanoyltransferase</fullName>
        <ecNumber evidence="5">2.3.1.181</ecNumber>
    </recommendedName>
</protein>
<name>A0A8H2ZIP6_9SACH</name>
<dbReference type="PANTHER" id="PTHR10993">
    <property type="entry name" value="OCTANOYLTRANSFERASE"/>
    <property type="match status" value="1"/>
</dbReference>
<comment type="catalytic activity">
    <reaction evidence="5">
        <text>octanoyl-[ACP] + L-lysyl-[protein] = N(6)-octanoyl-L-lysyl-[protein] + holo-[ACP] + H(+)</text>
        <dbReference type="Rhea" id="RHEA:17665"/>
        <dbReference type="Rhea" id="RHEA-COMP:9636"/>
        <dbReference type="Rhea" id="RHEA-COMP:9685"/>
        <dbReference type="Rhea" id="RHEA-COMP:9752"/>
        <dbReference type="Rhea" id="RHEA-COMP:9928"/>
        <dbReference type="ChEBI" id="CHEBI:15378"/>
        <dbReference type="ChEBI" id="CHEBI:29969"/>
        <dbReference type="ChEBI" id="CHEBI:64479"/>
        <dbReference type="ChEBI" id="CHEBI:78463"/>
        <dbReference type="ChEBI" id="CHEBI:78809"/>
        <dbReference type="EC" id="2.3.1.181"/>
    </reaction>
</comment>
<dbReference type="SUPFAM" id="SSF55681">
    <property type="entry name" value="Class II aaRS and biotin synthetases"/>
    <property type="match status" value="1"/>
</dbReference>
<comment type="caution">
    <text evidence="9">The sequence shown here is derived from an EMBL/GenBank/DDBJ whole genome shotgun (WGS) entry which is preliminary data.</text>
</comment>
<evidence type="ECO:0000256" key="3">
    <source>
        <dbReference type="ARBA" id="ARBA00022679"/>
    </source>
</evidence>
<proteinExistence type="inferred from homology"/>
<sequence>MLRTAPFTNRSFISINRRILGRTRYSNSAKDDNCDRLKQPSITKPVDPSARVLRHLQFTKRIPFEQGLAIQEQFVRANLDMKKVQSKIEQKLIELDEEYQGNATINSNEKQILDKILAMKPNPMVLTFEYEPTYTGGKRIKKIITPEQISKLENFKPTKEIANPSPKFVQVERGGEVTFHGPGQMVAYIVLDLKAFKNFPARCLISAIEKAAKNTLKAAPIGIERLPLNIDTKRVGDKTGVWALNDNKIASIGVHVRRSITSHGVCLNVYPDLSYLNSFEMCGTPDGKATSIVKEMPDTNVNVQDISIAFVREFAKLLGIDTVERMQTDGSEMNQL</sequence>
<evidence type="ECO:0000313" key="9">
    <source>
        <dbReference type="EMBL" id="CAB4255183.1"/>
    </source>
</evidence>
<dbReference type="GeneID" id="64858219"/>
<comment type="pathway">
    <text evidence="1 5">Protein modification; protein lipoylation via endogenous pathway; protein N(6)-(lipoyl)lysine from octanoyl-[acyl-carrier-protein]: step 1/2.</text>
</comment>
<dbReference type="AlphaFoldDB" id="A0A8H2ZIP6"/>
<dbReference type="PROSITE" id="PS51733">
    <property type="entry name" value="BPL_LPL_CATALYTIC"/>
    <property type="match status" value="1"/>
</dbReference>
<organism evidence="9 10">
    <name type="scientific">Maudiozyma barnettii</name>
    <dbReference type="NCBI Taxonomy" id="61262"/>
    <lineage>
        <taxon>Eukaryota</taxon>
        <taxon>Fungi</taxon>
        <taxon>Dikarya</taxon>
        <taxon>Ascomycota</taxon>
        <taxon>Saccharomycotina</taxon>
        <taxon>Saccharomycetes</taxon>
        <taxon>Saccharomycetales</taxon>
        <taxon>Saccharomycetaceae</taxon>
        <taxon>Maudiozyma</taxon>
    </lineage>
</organism>
<dbReference type="GO" id="GO:0033819">
    <property type="term" value="F:lipoyl(octanoyl) transferase activity"/>
    <property type="evidence" value="ECO:0007669"/>
    <property type="project" value="UniProtKB-EC"/>
</dbReference>
<keyword evidence="4 5" id="KW-0012">Acyltransferase</keyword>
<gene>
    <name evidence="9" type="ORF">KABA2_05S10318</name>
</gene>
<accession>A0A8H2ZIP6</accession>
<feature type="site" description="Lowers pKa of active site Cys" evidence="7">
    <location>
        <position position="248"/>
    </location>
</feature>
<keyword evidence="3 5" id="KW-0808">Transferase</keyword>
<evidence type="ECO:0000256" key="4">
    <source>
        <dbReference type="ARBA" id="ARBA00023315"/>
    </source>
</evidence>
<keyword evidence="10" id="KW-1185">Reference proteome</keyword>
<evidence type="ECO:0000313" key="10">
    <source>
        <dbReference type="Proteomes" id="UP000644660"/>
    </source>
</evidence>
<dbReference type="InterPro" id="IPR004143">
    <property type="entry name" value="BPL_LPL_catalytic"/>
</dbReference>
<dbReference type="InterPro" id="IPR020605">
    <property type="entry name" value="Octanoyltransferase_CS"/>
</dbReference>
<dbReference type="PROSITE" id="PS01313">
    <property type="entry name" value="LIPB"/>
    <property type="match status" value="1"/>
</dbReference>
<dbReference type="NCBIfam" id="TIGR00214">
    <property type="entry name" value="lipB"/>
    <property type="match status" value="1"/>
</dbReference>
<evidence type="ECO:0000259" key="8">
    <source>
        <dbReference type="PROSITE" id="PS51733"/>
    </source>
</evidence>
<dbReference type="UniPathway" id="UPA00538">
    <property type="reaction ID" value="UER00592"/>
</dbReference>
<keyword evidence="9" id="KW-0436">Ligase</keyword>
<evidence type="ECO:0000256" key="1">
    <source>
        <dbReference type="ARBA" id="ARBA00004821"/>
    </source>
</evidence>
<dbReference type="PIRSF" id="PIRSF016262">
    <property type="entry name" value="LPLase"/>
    <property type="match status" value="1"/>
</dbReference>
<dbReference type="Proteomes" id="UP000644660">
    <property type="component" value="Unassembled WGS sequence"/>
</dbReference>
<evidence type="ECO:0000256" key="5">
    <source>
        <dbReference type="PIRNR" id="PIRNR016262"/>
    </source>
</evidence>
<comment type="function">
    <text evidence="5">Catalyzes the transfer of endogenously produced octanoic acid from octanoyl-acyl-carrier-protein onto the lipoyl domains of lipoate-dependent enzymes. Lipoyl-ACP can also act as a substrate although octanoyl-ACP is likely to be the physiological substrate.</text>
</comment>
<reference evidence="9 10" key="1">
    <citation type="submission" date="2020-05" db="EMBL/GenBank/DDBJ databases">
        <authorList>
            <person name="Casaregola S."/>
            <person name="Devillers H."/>
            <person name="Grondin C."/>
        </authorList>
    </citation>
    <scope>NUCLEOTIDE SEQUENCE [LARGE SCALE GENOMIC DNA]</scope>
    <source>
        <strain evidence="9 10">CLIB 1767</strain>
    </source>
</reference>
<evidence type="ECO:0000256" key="7">
    <source>
        <dbReference type="PIRSR" id="PIRSR016262-3"/>
    </source>
</evidence>
<feature type="active site" description="Acyl-thioester intermediate" evidence="6">
    <location>
        <position position="282"/>
    </location>
</feature>
<evidence type="ECO:0000256" key="2">
    <source>
        <dbReference type="ARBA" id="ARBA00007907"/>
    </source>
</evidence>
<feature type="domain" description="BPL/LPL catalytic" evidence="8">
    <location>
        <begin position="119"/>
        <end position="322"/>
    </location>
</feature>
<dbReference type="CDD" id="cd16444">
    <property type="entry name" value="LipB"/>
    <property type="match status" value="1"/>
</dbReference>
<evidence type="ECO:0000256" key="6">
    <source>
        <dbReference type="PIRSR" id="PIRSR016262-1"/>
    </source>
</evidence>
<dbReference type="OrthoDB" id="19908at2759"/>
<dbReference type="GO" id="GO:0016874">
    <property type="term" value="F:ligase activity"/>
    <property type="evidence" value="ECO:0007669"/>
    <property type="project" value="UniProtKB-KW"/>
</dbReference>
<dbReference type="EC" id="2.3.1.181" evidence="5"/>
<dbReference type="InterPro" id="IPR045864">
    <property type="entry name" value="aa-tRNA-synth_II/BPL/LPL"/>
</dbReference>